<dbReference type="GO" id="GO:0006412">
    <property type="term" value="P:translation"/>
    <property type="evidence" value="ECO:0007669"/>
    <property type="project" value="TreeGrafter"/>
</dbReference>
<dbReference type="PANTHER" id="PTHR33867:SF1">
    <property type="entry name" value="RIBOSOME MATURATION FACTOR RIMP"/>
    <property type="match status" value="1"/>
</dbReference>
<dbReference type="InterPro" id="IPR028989">
    <property type="entry name" value="RimP_N"/>
</dbReference>
<dbReference type="GO" id="GO:0000028">
    <property type="term" value="P:ribosomal small subunit assembly"/>
    <property type="evidence" value="ECO:0007669"/>
    <property type="project" value="TreeGrafter"/>
</dbReference>
<gene>
    <name evidence="3" type="primary">rimP</name>
    <name evidence="6" type="ordered locus">Hoch_3856</name>
</gene>
<evidence type="ECO:0000313" key="7">
    <source>
        <dbReference type="Proteomes" id="UP000001880"/>
    </source>
</evidence>
<dbReference type="KEGG" id="hoh:Hoch_3856"/>
<reference evidence="6 7" key="1">
    <citation type="journal article" date="2010" name="Stand. Genomic Sci.">
        <title>Complete genome sequence of Haliangium ochraceum type strain (SMP-2).</title>
        <authorList>
            <consortium name="US DOE Joint Genome Institute (JGI-PGF)"/>
            <person name="Ivanova N."/>
            <person name="Daum C."/>
            <person name="Lang E."/>
            <person name="Abt B."/>
            <person name="Kopitz M."/>
            <person name="Saunders E."/>
            <person name="Lapidus A."/>
            <person name="Lucas S."/>
            <person name="Glavina Del Rio T."/>
            <person name="Nolan M."/>
            <person name="Tice H."/>
            <person name="Copeland A."/>
            <person name="Cheng J.F."/>
            <person name="Chen F."/>
            <person name="Bruce D."/>
            <person name="Goodwin L."/>
            <person name="Pitluck S."/>
            <person name="Mavromatis K."/>
            <person name="Pati A."/>
            <person name="Mikhailova N."/>
            <person name="Chen A."/>
            <person name="Palaniappan K."/>
            <person name="Land M."/>
            <person name="Hauser L."/>
            <person name="Chang Y.J."/>
            <person name="Jeffries C.D."/>
            <person name="Detter J.C."/>
            <person name="Brettin T."/>
            <person name="Rohde M."/>
            <person name="Goker M."/>
            <person name="Bristow J."/>
            <person name="Markowitz V."/>
            <person name="Eisen J.A."/>
            <person name="Hugenholtz P."/>
            <person name="Kyrpides N.C."/>
            <person name="Klenk H.P."/>
        </authorList>
    </citation>
    <scope>NUCLEOTIDE SEQUENCE [LARGE SCALE GENOMIC DNA]</scope>
    <source>
        <strain evidence="7">DSM 14365 / CIP 107738 / JCM 11303 / AJ 13395 / SMP-2</strain>
    </source>
</reference>
<dbReference type="HOGENOM" id="CLU_070525_1_1_7"/>
<dbReference type="Gene3D" id="3.30.300.70">
    <property type="entry name" value="RimP-like superfamily, N-terminal"/>
    <property type="match status" value="1"/>
</dbReference>
<evidence type="ECO:0000256" key="1">
    <source>
        <dbReference type="ARBA" id="ARBA00022490"/>
    </source>
</evidence>
<dbReference type="InterPro" id="IPR036847">
    <property type="entry name" value="RimP_C_sf"/>
</dbReference>
<evidence type="ECO:0000256" key="3">
    <source>
        <dbReference type="HAMAP-Rule" id="MF_01077"/>
    </source>
</evidence>
<dbReference type="InterPro" id="IPR028998">
    <property type="entry name" value="RimP_C"/>
</dbReference>
<keyword evidence="2 3" id="KW-0690">Ribosome biogenesis</keyword>
<dbReference type="InterPro" id="IPR035956">
    <property type="entry name" value="RimP_N_sf"/>
</dbReference>
<keyword evidence="7" id="KW-1185">Reference proteome</keyword>
<dbReference type="GO" id="GO:0005829">
    <property type="term" value="C:cytosol"/>
    <property type="evidence" value="ECO:0007669"/>
    <property type="project" value="TreeGrafter"/>
</dbReference>
<comment type="subcellular location">
    <subcellularLocation>
        <location evidence="3">Cytoplasm</location>
    </subcellularLocation>
</comment>
<evidence type="ECO:0000313" key="6">
    <source>
        <dbReference type="EMBL" id="ACY16355.1"/>
    </source>
</evidence>
<dbReference type="AlphaFoldDB" id="D0LZ93"/>
<accession>D0LZ93</accession>
<dbReference type="Proteomes" id="UP000001880">
    <property type="component" value="Chromosome"/>
</dbReference>
<organism evidence="6 7">
    <name type="scientific">Haliangium ochraceum (strain DSM 14365 / JCM 11303 / SMP-2)</name>
    <dbReference type="NCBI Taxonomy" id="502025"/>
    <lineage>
        <taxon>Bacteria</taxon>
        <taxon>Pseudomonadati</taxon>
        <taxon>Myxococcota</taxon>
        <taxon>Polyangia</taxon>
        <taxon>Haliangiales</taxon>
        <taxon>Kofleriaceae</taxon>
        <taxon>Haliangium</taxon>
    </lineage>
</organism>
<feature type="domain" description="Ribosome maturation factor RimP C-terminal" evidence="5">
    <location>
        <begin position="128"/>
        <end position="198"/>
    </location>
</feature>
<dbReference type="FunFam" id="3.30.300.70:FF:000001">
    <property type="entry name" value="Ribosome maturation factor RimP"/>
    <property type="match status" value="1"/>
</dbReference>
<dbReference type="STRING" id="502025.Hoch_3856"/>
<dbReference type="eggNOG" id="COG0779">
    <property type="taxonomic scope" value="Bacteria"/>
</dbReference>
<feature type="domain" description="Ribosome maturation factor RimP N-terminal" evidence="4">
    <location>
        <begin position="39"/>
        <end position="125"/>
    </location>
</feature>
<dbReference type="Pfam" id="PF02576">
    <property type="entry name" value="RimP_N"/>
    <property type="match status" value="1"/>
</dbReference>
<keyword evidence="1 3" id="KW-0963">Cytoplasm</keyword>
<dbReference type="SUPFAM" id="SSF75420">
    <property type="entry name" value="YhbC-like, N-terminal domain"/>
    <property type="match status" value="1"/>
</dbReference>
<protein>
    <recommendedName>
        <fullName evidence="3">Ribosome maturation factor RimP</fullName>
    </recommendedName>
</protein>
<dbReference type="SUPFAM" id="SSF74942">
    <property type="entry name" value="YhbC-like, C-terminal domain"/>
    <property type="match status" value="1"/>
</dbReference>
<sequence>MVRLPPHLLGYEERWARAHLFFTRGMRANDSMTEQLMRIAEPVCASAGYELVDLSLTQSRVGWLVQVFIDHMHSDETSTVAGGEEASEVSLEDCEHVSRELSAVLDVEDPLPFAYNLEVSSPGLDRPLRTVAHFQRFAGHEVKVRLDGTGDATGRRNFKGRLEAVSAEAPASIVVNVDGAPHTLLIDDIESARVVPDWNAIMHRGGTKR</sequence>
<evidence type="ECO:0000256" key="2">
    <source>
        <dbReference type="ARBA" id="ARBA00022517"/>
    </source>
</evidence>
<dbReference type="CDD" id="cd01734">
    <property type="entry name" value="YlxS_C"/>
    <property type="match status" value="1"/>
</dbReference>
<dbReference type="EMBL" id="CP001804">
    <property type="protein sequence ID" value="ACY16355.1"/>
    <property type="molecule type" value="Genomic_DNA"/>
</dbReference>
<dbReference type="HAMAP" id="MF_01077">
    <property type="entry name" value="RimP"/>
    <property type="match status" value="1"/>
</dbReference>
<evidence type="ECO:0000259" key="4">
    <source>
        <dbReference type="Pfam" id="PF02576"/>
    </source>
</evidence>
<dbReference type="InterPro" id="IPR003728">
    <property type="entry name" value="Ribosome_maturation_RimP"/>
</dbReference>
<dbReference type="PANTHER" id="PTHR33867">
    <property type="entry name" value="RIBOSOME MATURATION FACTOR RIMP"/>
    <property type="match status" value="1"/>
</dbReference>
<comment type="similarity">
    <text evidence="3">Belongs to the RimP family.</text>
</comment>
<dbReference type="Pfam" id="PF17384">
    <property type="entry name" value="DUF150_C"/>
    <property type="match status" value="1"/>
</dbReference>
<comment type="function">
    <text evidence="3">Required for maturation of 30S ribosomal subunits.</text>
</comment>
<name>D0LZ93_HALO1</name>
<proteinExistence type="inferred from homology"/>
<evidence type="ECO:0000259" key="5">
    <source>
        <dbReference type="Pfam" id="PF17384"/>
    </source>
</evidence>